<dbReference type="RefSeq" id="WP_125697616.1">
    <property type="nucleotide sequence ID" value="NZ_JBHTOG010000023.1"/>
</dbReference>
<evidence type="ECO:0000313" key="1">
    <source>
        <dbReference type="EMBL" id="MFD1432130.1"/>
    </source>
</evidence>
<dbReference type="Proteomes" id="UP001597192">
    <property type="component" value="Unassembled WGS sequence"/>
</dbReference>
<accession>A0ABW4CML4</accession>
<protein>
    <submittedName>
        <fullName evidence="1">Mbeg1-like protein</fullName>
    </submittedName>
</protein>
<dbReference type="EMBL" id="JBHTOG010000023">
    <property type="protein sequence ID" value="MFD1432130.1"/>
    <property type="molecule type" value="Genomic_DNA"/>
</dbReference>
<dbReference type="InterPro" id="IPR024499">
    <property type="entry name" value="Mbeg1-like"/>
</dbReference>
<dbReference type="InterPro" id="IPR029058">
    <property type="entry name" value="AB_hydrolase_fold"/>
</dbReference>
<keyword evidence="2" id="KW-1185">Reference proteome</keyword>
<comment type="caution">
    <text evidence="1">The sequence shown here is derived from an EMBL/GenBank/DDBJ whole genome shotgun (WGS) entry which is preliminary data.</text>
</comment>
<dbReference type="Gene3D" id="3.40.50.1820">
    <property type="entry name" value="alpha/beta hydrolase"/>
    <property type="match status" value="1"/>
</dbReference>
<gene>
    <name evidence="1" type="ORF">ACFQ47_05465</name>
</gene>
<name>A0ABW4CML4_9LACO</name>
<proteinExistence type="predicted"/>
<organism evidence="1 2">
    <name type="scientific">Lacticaseibacillus yichunensis</name>
    <dbReference type="NCBI Taxonomy" id="2486015"/>
    <lineage>
        <taxon>Bacteria</taxon>
        <taxon>Bacillati</taxon>
        <taxon>Bacillota</taxon>
        <taxon>Bacilli</taxon>
        <taxon>Lactobacillales</taxon>
        <taxon>Lactobacillaceae</taxon>
        <taxon>Lacticaseibacillus</taxon>
    </lineage>
</organism>
<sequence>MTDLIGYVLQFGKQPLARLPLTTIDGVVLAQLAYFDFTGSGRLGDLSVKDRSRLTEGTWRPAKNAALLTAMASSPRYADIIFHDRVDQLDLAQEKQFSALALTLPDDTEFLTFRGTRAAFVDWKEDFNMAYLPAIPSQQAALHYFRRLAEAAPDRDFWLGGHSKGGSLATYAFVHSHTTLQARVRGVFNADGPGIAQVVDSALTPRIHKLVPQTSMIGTLFDPGQDYHVVASSVHGIGQHDPFTWAIDGLHFRRLPHLDPVSQVAQRTIAAWVADLDDATKAACLNAAYQLITQTEAETFDELKEDWPQKARRLLTGLRAQDPDVYRNWRHALGALIIALRASIPQPHLPQAPEWWPWK</sequence>
<dbReference type="SUPFAM" id="SSF53474">
    <property type="entry name" value="alpha/beta-Hydrolases"/>
    <property type="match status" value="1"/>
</dbReference>
<evidence type="ECO:0000313" key="2">
    <source>
        <dbReference type="Proteomes" id="UP001597192"/>
    </source>
</evidence>
<reference evidence="2" key="1">
    <citation type="journal article" date="2019" name="Int. J. Syst. Evol. Microbiol.">
        <title>The Global Catalogue of Microorganisms (GCM) 10K type strain sequencing project: providing services to taxonomists for standard genome sequencing and annotation.</title>
        <authorList>
            <consortium name="The Broad Institute Genomics Platform"/>
            <consortium name="The Broad Institute Genome Sequencing Center for Infectious Disease"/>
            <person name="Wu L."/>
            <person name="Ma J."/>
        </authorList>
    </citation>
    <scope>NUCLEOTIDE SEQUENCE [LARGE SCALE GENOMIC DNA]</scope>
    <source>
        <strain evidence="2">CCM 8947</strain>
    </source>
</reference>
<dbReference type="Pfam" id="PF11187">
    <property type="entry name" value="Mbeg1-like"/>
    <property type="match status" value="1"/>
</dbReference>